<evidence type="ECO:0000313" key="3">
    <source>
        <dbReference type="EMBL" id="WNZ47384.1"/>
    </source>
</evidence>
<protein>
    <submittedName>
        <fullName evidence="3">Phosphate ABC transporter permease</fullName>
    </submittedName>
</protein>
<dbReference type="RefSeq" id="WP_268181660.1">
    <property type="nucleotide sequence ID" value="NZ_CP130144.1"/>
</dbReference>
<evidence type="ECO:0000256" key="1">
    <source>
        <dbReference type="SAM" id="MobiDB-lite"/>
    </source>
</evidence>
<feature type="compositionally biased region" description="Basic and acidic residues" evidence="1">
    <location>
        <begin position="226"/>
        <end position="239"/>
    </location>
</feature>
<feature type="transmembrane region" description="Helical" evidence="2">
    <location>
        <begin position="62"/>
        <end position="80"/>
    </location>
</feature>
<dbReference type="EMBL" id="CP130144">
    <property type="protein sequence ID" value="WNZ47384.1"/>
    <property type="molecule type" value="Genomic_DNA"/>
</dbReference>
<evidence type="ECO:0000256" key="2">
    <source>
        <dbReference type="SAM" id="Phobius"/>
    </source>
</evidence>
<reference evidence="3" key="1">
    <citation type="journal article" date="2023" name="Plants (Basel)">
        <title>Genomic Analysis of Leptolyngbya boryana CZ1 Reveals Efficient Carbon Fixation Modules.</title>
        <authorList>
            <person name="Bai X."/>
            <person name="Wang H."/>
            <person name="Cheng W."/>
            <person name="Wang J."/>
            <person name="Ma M."/>
            <person name="Hu H."/>
            <person name="Song Z."/>
            <person name="Ma H."/>
            <person name="Fan Y."/>
            <person name="Du C."/>
            <person name="Xu J."/>
        </authorList>
    </citation>
    <scope>NUCLEOTIDE SEQUENCE</scope>
    <source>
        <strain evidence="3">CZ1</strain>
    </source>
</reference>
<accession>A0AA96X072</accession>
<keyword evidence="2" id="KW-0812">Transmembrane</keyword>
<organism evidence="3">
    <name type="scientific">Leptolyngbya boryana CZ1</name>
    <dbReference type="NCBI Taxonomy" id="3060204"/>
    <lineage>
        <taxon>Bacteria</taxon>
        <taxon>Bacillati</taxon>
        <taxon>Cyanobacteriota</taxon>
        <taxon>Cyanophyceae</taxon>
        <taxon>Leptolyngbyales</taxon>
        <taxon>Leptolyngbyaceae</taxon>
        <taxon>Leptolyngbya group</taxon>
        <taxon>Leptolyngbya</taxon>
    </lineage>
</organism>
<keyword evidence="2" id="KW-1133">Transmembrane helix</keyword>
<feature type="transmembrane region" description="Helical" evidence="2">
    <location>
        <begin position="37"/>
        <end position="56"/>
    </location>
</feature>
<name>A0AA96X072_LEPBY</name>
<gene>
    <name evidence="3" type="ORF">Q2T42_06005</name>
</gene>
<dbReference type="AlphaFoldDB" id="A0AA96X072"/>
<feature type="region of interest" description="Disordered" evidence="1">
    <location>
        <begin position="220"/>
        <end position="262"/>
    </location>
</feature>
<reference evidence="3" key="2">
    <citation type="submission" date="2023-07" db="EMBL/GenBank/DDBJ databases">
        <authorList>
            <person name="Bai X.-H."/>
            <person name="Wang H.-H."/>
            <person name="Wang J."/>
            <person name="Ma M.-Y."/>
            <person name="Hu H.-H."/>
            <person name="Song Z.-L."/>
            <person name="Ma H.-G."/>
            <person name="Fan Y."/>
            <person name="Du C.-Y."/>
            <person name="Xu J.-C."/>
        </authorList>
    </citation>
    <scope>NUCLEOTIDE SEQUENCE</scope>
    <source>
        <strain evidence="3">CZ1</strain>
    </source>
</reference>
<keyword evidence="2" id="KW-0472">Membrane</keyword>
<sequence>MLVPLSRKKFEDLIPLVGTGAQYKYYWGKLSDVLRRVLISISAVAGALLIRAFFATGELQDVVQAVTFFLIILALVYWLWSPAIQAAVRNAGYRRYKYAGFLRGEVLDVFVTDELVGTEESVNNRGELVVTENRERRINVVVGDETGFETRIQVPLKREHQAIRVGDTAEMLALSDRPDLGRIAKVSDIFVSRVGVWVSDYPYLRRDEFEAVSRQINTIEPEDDYREPPRSKRNERRWDEEYDEPRPRKRIPKSKRRSSDWD</sequence>
<feature type="compositionally biased region" description="Basic residues" evidence="1">
    <location>
        <begin position="247"/>
        <end position="256"/>
    </location>
</feature>
<proteinExistence type="predicted"/>